<accession>A0A8S2VXD9</accession>
<organism evidence="1 3">
    <name type="scientific">Rotaria magnacalcarata</name>
    <dbReference type="NCBI Taxonomy" id="392030"/>
    <lineage>
        <taxon>Eukaryota</taxon>
        <taxon>Metazoa</taxon>
        <taxon>Spiralia</taxon>
        <taxon>Gnathifera</taxon>
        <taxon>Rotifera</taxon>
        <taxon>Eurotatoria</taxon>
        <taxon>Bdelloidea</taxon>
        <taxon>Philodinida</taxon>
        <taxon>Philodinidae</taxon>
        <taxon>Rotaria</taxon>
    </lineage>
</organism>
<comment type="caution">
    <text evidence="1">The sequence shown here is derived from an EMBL/GenBank/DDBJ whole genome shotgun (WGS) entry which is preliminary data.</text>
</comment>
<sequence length="25" mass="2622">MVTSQMVTLCYGQVAMLEASGAIFA</sequence>
<gene>
    <name evidence="1" type="ORF">BYL167_LOCUS31690</name>
    <name evidence="2" type="ORF">GIL414_LOCUS57607</name>
</gene>
<dbReference type="Proteomes" id="UP000681720">
    <property type="component" value="Unassembled WGS sequence"/>
</dbReference>
<reference evidence="1" key="1">
    <citation type="submission" date="2021-02" db="EMBL/GenBank/DDBJ databases">
        <authorList>
            <person name="Nowell W R."/>
        </authorList>
    </citation>
    <scope>NUCLEOTIDE SEQUENCE</scope>
</reference>
<feature type="non-terminal residue" evidence="1">
    <location>
        <position position="25"/>
    </location>
</feature>
<protein>
    <submittedName>
        <fullName evidence="1">Uncharacterized protein</fullName>
    </submittedName>
</protein>
<dbReference type="EMBL" id="CAJOBJ010209547">
    <property type="protein sequence ID" value="CAF5006963.1"/>
    <property type="molecule type" value="Genomic_DNA"/>
</dbReference>
<evidence type="ECO:0000313" key="3">
    <source>
        <dbReference type="Proteomes" id="UP000681967"/>
    </source>
</evidence>
<dbReference type="AlphaFoldDB" id="A0A8S2VXD9"/>
<evidence type="ECO:0000313" key="2">
    <source>
        <dbReference type="EMBL" id="CAF5006963.1"/>
    </source>
</evidence>
<dbReference type="Proteomes" id="UP000681967">
    <property type="component" value="Unassembled WGS sequence"/>
</dbReference>
<name>A0A8S2VXD9_9BILA</name>
<proteinExistence type="predicted"/>
<evidence type="ECO:0000313" key="1">
    <source>
        <dbReference type="EMBL" id="CAF4404279.1"/>
    </source>
</evidence>
<dbReference type="EMBL" id="CAJOBH010056483">
    <property type="protein sequence ID" value="CAF4404279.1"/>
    <property type="molecule type" value="Genomic_DNA"/>
</dbReference>